<evidence type="ECO:0000313" key="3">
    <source>
        <dbReference type="Proteomes" id="UP000727962"/>
    </source>
</evidence>
<reference evidence="2" key="1">
    <citation type="submission" date="2020-07" db="EMBL/GenBank/DDBJ databases">
        <title>Huge and variable diversity of episymbiotic CPR bacteria and DPANN archaea in groundwater ecosystems.</title>
        <authorList>
            <person name="He C.Y."/>
            <person name="Keren R."/>
            <person name="Whittaker M."/>
            <person name="Farag I.F."/>
            <person name="Doudna J."/>
            <person name="Cate J.H.D."/>
            <person name="Banfield J.F."/>
        </authorList>
    </citation>
    <scope>NUCLEOTIDE SEQUENCE</scope>
    <source>
        <strain evidence="2">NC_groundwater_17_Pr7_B-0.1um_64_12</strain>
    </source>
</reference>
<comment type="caution">
    <text evidence="2">The sequence shown here is derived from an EMBL/GenBank/DDBJ whole genome shotgun (WGS) entry which is preliminary data.</text>
</comment>
<evidence type="ECO:0000256" key="1">
    <source>
        <dbReference type="SAM" id="Phobius"/>
    </source>
</evidence>
<protein>
    <submittedName>
        <fullName evidence="2">Uncharacterized protein</fullName>
    </submittedName>
</protein>
<accession>A0A931PT40</accession>
<dbReference type="EMBL" id="JACOSL010000016">
    <property type="protein sequence ID" value="MBI1755954.1"/>
    <property type="molecule type" value="Genomic_DNA"/>
</dbReference>
<dbReference type="AlphaFoldDB" id="A0A931PT40"/>
<gene>
    <name evidence="2" type="ORF">HYR64_02475</name>
</gene>
<organism evidence="2 3">
    <name type="scientific">Fimbriimonas ginsengisoli</name>
    <dbReference type="NCBI Taxonomy" id="1005039"/>
    <lineage>
        <taxon>Bacteria</taxon>
        <taxon>Bacillati</taxon>
        <taxon>Armatimonadota</taxon>
        <taxon>Fimbriimonadia</taxon>
        <taxon>Fimbriimonadales</taxon>
        <taxon>Fimbriimonadaceae</taxon>
        <taxon>Fimbriimonas</taxon>
    </lineage>
</organism>
<keyword evidence="1" id="KW-0812">Transmembrane</keyword>
<feature type="transmembrane region" description="Helical" evidence="1">
    <location>
        <begin position="42"/>
        <end position="61"/>
    </location>
</feature>
<name>A0A931PT40_FIMGI</name>
<dbReference type="Proteomes" id="UP000727962">
    <property type="component" value="Unassembled WGS sequence"/>
</dbReference>
<feature type="transmembrane region" description="Helical" evidence="1">
    <location>
        <begin position="12"/>
        <end position="30"/>
    </location>
</feature>
<sequence>MKQATLPLPEIGVIAATRGMLGAGVGLLLAQRMPSARARRIGSVLIAIGVISTIPLVLDVLRKVRASEGRG</sequence>
<keyword evidence="1" id="KW-0472">Membrane</keyword>
<evidence type="ECO:0000313" key="2">
    <source>
        <dbReference type="EMBL" id="MBI1755954.1"/>
    </source>
</evidence>
<keyword evidence="1" id="KW-1133">Transmembrane helix</keyword>
<proteinExistence type="predicted"/>